<evidence type="ECO:0000256" key="7">
    <source>
        <dbReference type="PROSITE-ProRule" id="PRU00091"/>
    </source>
</evidence>
<reference evidence="9 10" key="1">
    <citation type="submission" date="2017-12" db="EMBL/GenBank/DDBJ databases">
        <title>Hemimetabolous genomes reveal molecular basis of termite eusociality.</title>
        <authorList>
            <person name="Harrison M.C."/>
            <person name="Jongepier E."/>
            <person name="Robertson H.M."/>
            <person name="Arning N."/>
            <person name="Bitard-Feildel T."/>
            <person name="Chao H."/>
            <person name="Childers C.P."/>
            <person name="Dinh H."/>
            <person name="Doddapaneni H."/>
            <person name="Dugan S."/>
            <person name="Gowin J."/>
            <person name="Greiner C."/>
            <person name="Han Y."/>
            <person name="Hu H."/>
            <person name="Hughes D.S.T."/>
            <person name="Huylmans A.-K."/>
            <person name="Kemena C."/>
            <person name="Kremer L.P.M."/>
            <person name="Lee S.L."/>
            <person name="Lopez-Ezquerra A."/>
            <person name="Mallet L."/>
            <person name="Monroy-Kuhn J.M."/>
            <person name="Moser A."/>
            <person name="Murali S.C."/>
            <person name="Muzny D.M."/>
            <person name="Otani S."/>
            <person name="Piulachs M.-D."/>
            <person name="Poelchau M."/>
            <person name="Qu J."/>
            <person name="Schaub F."/>
            <person name="Wada-Katsumata A."/>
            <person name="Worley K.C."/>
            <person name="Xie Q."/>
            <person name="Ylla G."/>
            <person name="Poulsen M."/>
            <person name="Gibbs R.A."/>
            <person name="Schal C."/>
            <person name="Richards S."/>
            <person name="Belles X."/>
            <person name="Korb J."/>
            <person name="Bornberg-Bauer E."/>
        </authorList>
    </citation>
    <scope>NUCLEOTIDE SEQUENCE [LARGE SCALE GENOMIC DNA]</scope>
    <source>
        <tissue evidence="9">Whole body</tissue>
    </source>
</reference>
<dbReference type="InterPro" id="IPR013083">
    <property type="entry name" value="Znf_RING/FYVE/PHD"/>
</dbReference>
<comment type="caution">
    <text evidence="9">The sequence shown here is derived from an EMBL/GenBank/DDBJ whole genome shotgun (WGS) entry which is preliminary data.</text>
</comment>
<feature type="repeat" description="ANK" evidence="6">
    <location>
        <begin position="98"/>
        <end position="130"/>
    </location>
</feature>
<feature type="repeat" description="ANK" evidence="6">
    <location>
        <begin position="540"/>
        <end position="572"/>
    </location>
</feature>
<dbReference type="InParanoid" id="A0A2J7QH18"/>
<dbReference type="FunCoup" id="A0A2J7QH18">
    <property type="interactions" value="2256"/>
</dbReference>
<dbReference type="PROSITE" id="PS50297">
    <property type="entry name" value="ANK_REP_REGION"/>
    <property type="match status" value="8"/>
</dbReference>
<dbReference type="PANTHER" id="PTHR24198:SF191">
    <property type="entry name" value="RABANKYRIN-5-LIKE"/>
    <property type="match status" value="1"/>
</dbReference>
<feature type="domain" description="FYVE-type" evidence="8">
    <location>
        <begin position="706"/>
        <end position="766"/>
    </location>
</feature>
<dbReference type="STRING" id="105785.A0A2J7QH18"/>
<dbReference type="SUPFAM" id="SSF57903">
    <property type="entry name" value="FYVE/PHD zinc finger"/>
    <property type="match status" value="1"/>
</dbReference>
<feature type="repeat" description="ANK" evidence="6">
    <location>
        <begin position="371"/>
        <end position="403"/>
    </location>
</feature>
<dbReference type="InterPro" id="IPR011011">
    <property type="entry name" value="Znf_FYVE_PHD"/>
</dbReference>
<feature type="repeat" description="ANK" evidence="6">
    <location>
        <begin position="404"/>
        <end position="425"/>
    </location>
</feature>
<evidence type="ECO:0000313" key="10">
    <source>
        <dbReference type="Proteomes" id="UP000235965"/>
    </source>
</evidence>
<keyword evidence="3 7" id="KW-0863">Zinc-finger</keyword>
<dbReference type="PROSITE" id="PS50088">
    <property type="entry name" value="ANK_REPEAT"/>
    <property type="match status" value="11"/>
</dbReference>
<dbReference type="PRINTS" id="PR01415">
    <property type="entry name" value="ANKYRIN"/>
</dbReference>
<organism evidence="9 10">
    <name type="scientific">Cryptotermes secundus</name>
    <dbReference type="NCBI Taxonomy" id="105785"/>
    <lineage>
        <taxon>Eukaryota</taxon>
        <taxon>Metazoa</taxon>
        <taxon>Ecdysozoa</taxon>
        <taxon>Arthropoda</taxon>
        <taxon>Hexapoda</taxon>
        <taxon>Insecta</taxon>
        <taxon>Pterygota</taxon>
        <taxon>Neoptera</taxon>
        <taxon>Polyneoptera</taxon>
        <taxon>Dictyoptera</taxon>
        <taxon>Blattodea</taxon>
        <taxon>Blattoidea</taxon>
        <taxon>Termitoidae</taxon>
        <taxon>Kalotermitidae</taxon>
        <taxon>Cryptotermitinae</taxon>
        <taxon>Cryptotermes</taxon>
    </lineage>
</organism>
<dbReference type="CDD" id="cd15728">
    <property type="entry name" value="FYVE_ANFY1"/>
    <property type="match status" value="1"/>
</dbReference>
<protein>
    <submittedName>
        <fullName evidence="9">Rabankyrin-5</fullName>
    </submittedName>
</protein>
<dbReference type="PROSITE" id="PS50178">
    <property type="entry name" value="ZF_FYVE"/>
    <property type="match status" value="1"/>
</dbReference>
<dbReference type="Pfam" id="PF00023">
    <property type="entry name" value="Ank"/>
    <property type="match status" value="2"/>
</dbReference>
<feature type="repeat" description="ANK" evidence="6">
    <location>
        <begin position="645"/>
        <end position="677"/>
    </location>
</feature>
<keyword evidence="10" id="KW-1185">Reference proteome</keyword>
<evidence type="ECO:0000259" key="8">
    <source>
        <dbReference type="PROSITE" id="PS50178"/>
    </source>
</evidence>
<dbReference type="EMBL" id="NEVH01014358">
    <property type="protein sequence ID" value="PNF27881.1"/>
    <property type="molecule type" value="Genomic_DNA"/>
</dbReference>
<evidence type="ECO:0000256" key="1">
    <source>
        <dbReference type="ARBA" id="ARBA00022723"/>
    </source>
</evidence>
<dbReference type="AlphaFoldDB" id="A0A2J7QH18"/>
<feature type="repeat" description="ANK" evidence="6">
    <location>
        <begin position="472"/>
        <end position="504"/>
    </location>
</feature>
<dbReference type="InterPro" id="IPR036770">
    <property type="entry name" value="Ankyrin_rpt-contain_sf"/>
</dbReference>
<keyword evidence="4" id="KW-0862">Zinc</keyword>
<sequence>MARNEAIFSLLLSHTAQPVDLNLRTHEGHAALWFALLTSLEYGEESFATRLLKNGASPNPIYSASSDSLLHLVCREGLEEAGLLLCLHGANANHVNKKGESPLHVACSKGLSKLVGELLKAGANPNLQTLQIHDGGYNSTGKSEAVTFKQTPLHVAIVQKQEGAIRAIIDHKKSRESKSIPVNFNLMDSSGNTPLSLALVTGMQHMVAVLIQGGADVNVRSGKGLTLLHQAILKEDSETAIFLLDQGADMNAVTTDNETPLQLSIKCQLPDVVDTLCRRGVDVSVVDANNNCPLWVALETGQENIASILVRNGVDTDCWGIGPEGCYQTLLHRSIDENNEQIARFLIQSGCDLNSARRPGPGGRGGDEARDQASPLHLCCQWGLETVVQTLVEHGAAINSRDAEGKTPLHVAIQNQHPSIISLLLCHPRIDLSIRDKSGLTPFATALTYRNNKAAQAILDKLPTAAEQYDSRGRNFLHMAIQKNDMESVLFLLSIHVDVNSRVQDASQTPPLHLAAASGSEMLVRSLLLAGARTDDRDAHRCTALHVASAAGHASVVSALIQNGANFDATDSEGDNALHIATREGHLPVARALLTESHLNAEAVNIKGRNPLHVLARYSRDTSAAICELFLECMPEYPLDKPDPEGNTALLLAYMKGNGNLCRTLVKAGACLGAVNKDGITIFNYQVATKQLLFRLLDHLSQEPPWAEGDICLECGAKFGLTMRKHHCRHCGRILCSKCSDRDVPILKFGLNKPVRVCGVCFDVLQVGSA</sequence>
<keyword evidence="2" id="KW-0677">Repeat</keyword>
<dbReference type="Pfam" id="PF12796">
    <property type="entry name" value="Ank_2"/>
    <property type="match status" value="4"/>
</dbReference>
<evidence type="ECO:0000256" key="5">
    <source>
        <dbReference type="ARBA" id="ARBA00023043"/>
    </source>
</evidence>
<feature type="repeat" description="ANK" evidence="6">
    <location>
        <begin position="573"/>
        <end position="594"/>
    </location>
</feature>
<dbReference type="Gene3D" id="1.25.40.20">
    <property type="entry name" value="Ankyrin repeat-containing domain"/>
    <property type="match status" value="6"/>
</dbReference>
<feature type="repeat" description="ANK" evidence="6">
    <location>
        <begin position="223"/>
        <end position="255"/>
    </location>
</feature>
<dbReference type="InterPro" id="IPR049764">
    <property type="entry name" value="ANFY1_FYVE"/>
</dbReference>
<evidence type="ECO:0000256" key="2">
    <source>
        <dbReference type="ARBA" id="ARBA00022737"/>
    </source>
</evidence>
<name>A0A2J7QH18_9NEOP</name>
<evidence type="ECO:0000256" key="4">
    <source>
        <dbReference type="ARBA" id="ARBA00022833"/>
    </source>
</evidence>
<dbReference type="SMART" id="SM00248">
    <property type="entry name" value="ANK"/>
    <property type="match status" value="18"/>
</dbReference>
<evidence type="ECO:0000256" key="6">
    <source>
        <dbReference type="PROSITE-ProRule" id="PRU00023"/>
    </source>
</evidence>
<dbReference type="GO" id="GO:0008270">
    <property type="term" value="F:zinc ion binding"/>
    <property type="evidence" value="ECO:0007669"/>
    <property type="project" value="UniProtKB-KW"/>
</dbReference>
<keyword evidence="1" id="KW-0479">Metal-binding</keyword>
<dbReference type="Pfam" id="PF01363">
    <property type="entry name" value="FYVE"/>
    <property type="match status" value="1"/>
</dbReference>
<dbReference type="SMART" id="SM00064">
    <property type="entry name" value="FYVE"/>
    <property type="match status" value="1"/>
</dbReference>
<dbReference type="PANTHER" id="PTHR24198">
    <property type="entry name" value="ANKYRIN REPEAT AND PROTEIN KINASE DOMAIN-CONTAINING PROTEIN"/>
    <property type="match status" value="1"/>
</dbReference>
<feature type="repeat" description="ANK" evidence="6">
    <location>
        <begin position="507"/>
        <end position="539"/>
    </location>
</feature>
<feature type="repeat" description="ANK" evidence="6">
    <location>
        <begin position="190"/>
        <end position="222"/>
    </location>
</feature>
<evidence type="ECO:0000256" key="3">
    <source>
        <dbReference type="ARBA" id="ARBA00022771"/>
    </source>
</evidence>
<feature type="repeat" description="ANK" evidence="6">
    <location>
        <begin position="256"/>
        <end position="288"/>
    </location>
</feature>
<dbReference type="InterPro" id="IPR000306">
    <property type="entry name" value="Znf_FYVE"/>
</dbReference>
<gene>
    <name evidence="9" type="primary">Ankfy1</name>
    <name evidence="9" type="ORF">B7P43_G08309</name>
</gene>
<accession>A0A2J7QH18</accession>
<dbReference type="InterPro" id="IPR002110">
    <property type="entry name" value="Ankyrin_rpt"/>
</dbReference>
<dbReference type="InterPro" id="IPR017455">
    <property type="entry name" value="Znf_FYVE-rel"/>
</dbReference>
<dbReference type="SUPFAM" id="SSF48403">
    <property type="entry name" value="Ankyrin repeat"/>
    <property type="match status" value="2"/>
</dbReference>
<dbReference type="Proteomes" id="UP000235965">
    <property type="component" value="Unassembled WGS sequence"/>
</dbReference>
<evidence type="ECO:0000313" key="9">
    <source>
        <dbReference type="EMBL" id="PNF27881.1"/>
    </source>
</evidence>
<dbReference type="Gene3D" id="3.30.40.10">
    <property type="entry name" value="Zinc/RING finger domain, C3HC4 (zinc finger)"/>
    <property type="match status" value="1"/>
</dbReference>
<keyword evidence="5 6" id="KW-0040">ANK repeat</keyword>
<proteinExistence type="predicted"/>
<dbReference type="FunFam" id="3.30.40.10:FF:000104">
    <property type="entry name" value="Ankyrin repeat and FYVE domain-containing 1"/>
    <property type="match status" value="1"/>
</dbReference>
<dbReference type="OrthoDB" id="2306477at2759"/>